<dbReference type="EMBL" id="CAJNRG010019399">
    <property type="protein sequence ID" value="CAF2272525.1"/>
    <property type="molecule type" value="Genomic_DNA"/>
</dbReference>
<dbReference type="Proteomes" id="UP000663824">
    <property type="component" value="Unassembled WGS sequence"/>
</dbReference>
<evidence type="ECO:0000313" key="2">
    <source>
        <dbReference type="EMBL" id="CAF1354838.1"/>
    </source>
</evidence>
<evidence type="ECO:0000313" key="4">
    <source>
        <dbReference type="EMBL" id="CAF1927860.1"/>
    </source>
</evidence>
<dbReference type="EMBL" id="CAJNOW010019571">
    <property type="protein sequence ID" value="CAF1673366.1"/>
    <property type="molecule type" value="Genomic_DNA"/>
</dbReference>
<dbReference type="Proteomes" id="UP000663855">
    <property type="component" value="Unassembled WGS sequence"/>
</dbReference>
<comment type="caution">
    <text evidence="3">The sequence shown here is derived from an EMBL/GenBank/DDBJ whole genome shotgun (WGS) entry which is preliminary data.</text>
</comment>
<dbReference type="Proteomes" id="UP000663842">
    <property type="component" value="Unassembled WGS sequence"/>
</dbReference>
<dbReference type="EMBL" id="CAJNRE010000489">
    <property type="protein sequence ID" value="CAF1927860.1"/>
    <property type="molecule type" value="Genomic_DNA"/>
</dbReference>
<dbReference type="Proteomes" id="UP000663866">
    <property type="component" value="Unassembled WGS sequence"/>
</dbReference>
<evidence type="ECO:0000313" key="6">
    <source>
        <dbReference type="EMBL" id="CAF2272525.1"/>
    </source>
</evidence>
<dbReference type="InterPro" id="IPR013078">
    <property type="entry name" value="His_Pase_superF_clade-1"/>
</dbReference>
<evidence type="ECO:0000313" key="8">
    <source>
        <dbReference type="EMBL" id="CAF3945320.1"/>
    </source>
</evidence>
<evidence type="ECO:0000313" key="11">
    <source>
        <dbReference type="EMBL" id="CAF4108547.1"/>
    </source>
</evidence>
<dbReference type="Pfam" id="PF00300">
    <property type="entry name" value="His_Phos_1"/>
    <property type="match status" value="1"/>
</dbReference>
<dbReference type="AlphaFoldDB" id="A0A816GGF7"/>
<evidence type="ECO:0000313" key="9">
    <source>
        <dbReference type="EMBL" id="CAF3964081.1"/>
    </source>
</evidence>
<dbReference type="Proteomes" id="UP000676336">
    <property type="component" value="Unassembled WGS sequence"/>
</dbReference>
<dbReference type="EMBL" id="CAJNOV010009213">
    <property type="protein sequence ID" value="CAF1354838.1"/>
    <property type="molecule type" value="Genomic_DNA"/>
</dbReference>
<accession>A0A816GGF7</accession>
<dbReference type="EMBL" id="CAJOBF010003779">
    <property type="protein sequence ID" value="CAF4108547.1"/>
    <property type="molecule type" value="Genomic_DNA"/>
</dbReference>
<dbReference type="Proteomes" id="UP000663887">
    <property type="component" value="Unassembled WGS sequence"/>
</dbReference>
<dbReference type="Proteomes" id="UP000663834">
    <property type="component" value="Unassembled WGS sequence"/>
</dbReference>
<dbReference type="EMBL" id="CAJOBG010003348">
    <property type="protein sequence ID" value="CAF4058363.1"/>
    <property type="molecule type" value="Genomic_DNA"/>
</dbReference>
<dbReference type="CDD" id="cd07067">
    <property type="entry name" value="HP_PGM_like"/>
    <property type="match status" value="1"/>
</dbReference>
<reference evidence="3" key="1">
    <citation type="submission" date="2021-02" db="EMBL/GenBank/DDBJ databases">
        <authorList>
            <person name="Nowell W R."/>
        </authorList>
    </citation>
    <scope>NUCLEOTIDE SEQUENCE</scope>
</reference>
<evidence type="ECO:0000313" key="7">
    <source>
        <dbReference type="EMBL" id="CAF3944266.1"/>
    </source>
</evidence>
<dbReference type="InterPro" id="IPR029033">
    <property type="entry name" value="His_PPase_superfam"/>
</dbReference>
<protein>
    <submittedName>
        <fullName evidence="3">Uncharacterized protein</fullName>
    </submittedName>
</protein>
<name>A0A816GGF7_9BILA</name>
<evidence type="ECO:0000313" key="3">
    <source>
        <dbReference type="EMBL" id="CAF1673366.1"/>
    </source>
</evidence>
<evidence type="ECO:0000313" key="12">
    <source>
        <dbReference type="Proteomes" id="UP000663834"/>
    </source>
</evidence>
<dbReference type="Proteomes" id="UP000663856">
    <property type="component" value="Unassembled WGS sequence"/>
</dbReference>
<evidence type="ECO:0000313" key="13">
    <source>
        <dbReference type="Proteomes" id="UP000663866"/>
    </source>
</evidence>
<dbReference type="EMBL" id="CAJOBJ010002900">
    <property type="protein sequence ID" value="CAF3945320.1"/>
    <property type="molecule type" value="Genomic_DNA"/>
</dbReference>
<dbReference type="PANTHER" id="PTHR16469">
    <property type="entry name" value="UBIQUITIN-ASSOCIATED AND SH3 DOMAIN-CONTAINING BA-RELATED"/>
    <property type="match status" value="1"/>
</dbReference>
<dbReference type="EMBL" id="CAJNRF010013575">
    <property type="protein sequence ID" value="CAF2150168.1"/>
    <property type="molecule type" value="Genomic_DNA"/>
</dbReference>
<dbReference type="PANTHER" id="PTHR16469:SF27">
    <property type="entry name" value="UBIQUITIN-ASSOCIATED AND SH3 DOMAIN-CONTAINING BA-RELATED"/>
    <property type="match status" value="1"/>
</dbReference>
<evidence type="ECO:0000313" key="10">
    <source>
        <dbReference type="EMBL" id="CAF4058363.1"/>
    </source>
</evidence>
<dbReference type="EMBL" id="CAJOBH010003740">
    <property type="protein sequence ID" value="CAF3964081.1"/>
    <property type="molecule type" value="Genomic_DNA"/>
</dbReference>
<dbReference type="Proteomes" id="UP000681967">
    <property type="component" value="Unassembled WGS sequence"/>
</dbReference>
<feature type="binding site" evidence="1">
    <location>
        <position position="102"/>
    </location>
    <ligand>
        <name>substrate</name>
    </ligand>
</feature>
<dbReference type="SUPFAM" id="SSF53254">
    <property type="entry name" value="Phosphoglycerate mutase-like"/>
    <property type="match status" value="1"/>
</dbReference>
<dbReference type="InterPro" id="IPR051710">
    <property type="entry name" value="Phosphatase_SH3-domain"/>
</dbReference>
<dbReference type="EMBL" id="CAJOBI010002787">
    <property type="protein sequence ID" value="CAF3944266.1"/>
    <property type="molecule type" value="Genomic_DNA"/>
</dbReference>
<gene>
    <name evidence="9" type="ORF">BYL167_LOCUS11707</name>
    <name evidence="2" type="ORF">CJN711_LOCUS19615</name>
    <name evidence="8" type="ORF">GIL414_LOCUS8791</name>
    <name evidence="3" type="ORF">KQP761_LOCUS34758</name>
    <name evidence="4" type="ORF">MBJ925_LOCUS3630</name>
    <name evidence="10" type="ORF">OVN521_LOCUS18440</name>
    <name evidence="7" type="ORF">SMN809_LOCUS8890</name>
    <name evidence="11" type="ORF">UXM345_LOCUS22682</name>
    <name evidence="5" type="ORF">WKI299_LOCUS30136</name>
    <name evidence="6" type="ORF">XDN619_LOCUS37228</name>
</gene>
<dbReference type="OrthoDB" id="414418at2759"/>
<dbReference type="Gene3D" id="3.40.50.1240">
    <property type="entry name" value="Phosphoglycerate mutase-like"/>
    <property type="match status" value="1"/>
</dbReference>
<proteinExistence type="predicted"/>
<keyword evidence="13" id="KW-1185">Reference proteome</keyword>
<sequence length="308" mass="35541">MSFFKQLFGLSSAPAEDNIRVIITRHGERADLALGPRWLSRVRRNGAHHSGVSYLIPRSDSQEWNFDPPLTIDGERQSSAAGRKLLQLGYPIDYCYTSPAYRSIQTANKILESQGRRAVQINIEPGLFECPSWYASASLSFVPPDNLAMDRHFNVNPYYTPIYDEVDLTENESKYYERSRRLIDSIIKTHKNQGGTILLSGHAGSIEALTRGMLRRRARPERLMYEAEKVNYCNFAILERDAYTRQWVVHSPPQSNEDYYIGQNHIRSTIPLHSATSQYMLTNYSNRSSVSLKNHFYENRSFTHYPYK</sequence>
<organism evidence="3 12">
    <name type="scientific">Rotaria magnacalcarata</name>
    <dbReference type="NCBI Taxonomy" id="392030"/>
    <lineage>
        <taxon>Eukaryota</taxon>
        <taxon>Metazoa</taxon>
        <taxon>Spiralia</taxon>
        <taxon>Gnathifera</taxon>
        <taxon>Rotifera</taxon>
        <taxon>Eurotatoria</taxon>
        <taxon>Bdelloidea</taxon>
        <taxon>Philodinida</taxon>
        <taxon>Philodinidae</taxon>
        <taxon>Rotaria</taxon>
    </lineage>
</organism>
<evidence type="ECO:0000313" key="5">
    <source>
        <dbReference type="EMBL" id="CAF2150168.1"/>
    </source>
</evidence>
<dbReference type="Proteomes" id="UP000681720">
    <property type="component" value="Unassembled WGS sequence"/>
</dbReference>
<evidence type="ECO:0000256" key="1">
    <source>
        <dbReference type="PIRSR" id="PIRSR613078-2"/>
    </source>
</evidence>